<feature type="transmembrane region" description="Helical" evidence="7">
    <location>
        <begin position="12"/>
        <end position="39"/>
    </location>
</feature>
<dbReference type="InterPro" id="IPR035906">
    <property type="entry name" value="MetI-like_sf"/>
</dbReference>
<dbReference type="SUPFAM" id="SSF161098">
    <property type="entry name" value="MetI-like"/>
    <property type="match status" value="1"/>
</dbReference>
<gene>
    <name evidence="9" type="ORF">F4Y42_20205</name>
</gene>
<evidence type="ECO:0000256" key="6">
    <source>
        <dbReference type="ARBA" id="ARBA00023136"/>
    </source>
</evidence>
<name>A0A6B0Z285_9CHLR</name>
<feature type="transmembrane region" description="Helical" evidence="7">
    <location>
        <begin position="230"/>
        <end position="250"/>
    </location>
</feature>
<dbReference type="InterPro" id="IPR000515">
    <property type="entry name" value="MetI-like"/>
</dbReference>
<feature type="transmembrane region" description="Helical" evidence="7">
    <location>
        <begin position="158"/>
        <end position="178"/>
    </location>
</feature>
<evidence type="ECO:0000256" key="1">
    <source>
        <dbReference type="ARBA" id="ARBA00004651"/>
    </source>
</evidence>
<feature type="transmembrane region" description="Helical" evidence="7">
    <location>
        <begin position="73"/>
        <end position="94"/>
    </location>
</feature>
<keyword evidence="4 7" id="KW-0812">Transmembrane</keyword>
<comment type="similarity">
    <text evidence="7">Belongs to the binding-protein-dependent transport system permease family.</text>
</comment>
<evidence type="ECO:0000256" key="3">
    <source>
        <dbReference type="ARBA" id="ARBA00022475"/>
    </source>
</evidence>
<keyword evidence="2 7" id="KW-0813">Transport</keyword>
<comment type="caution">
    <text evidence="9">The sequence shown here is derived from an EMBL/GenBank/DDBJ whole genome shotgun (WGS) entry which is preliminary data.</text>
</comment>
<evidence type="ECO:0000256" key="2">
    <source>
        <dbReference type="ARBA" id="ARBA00022448"/>
    </source>
</evidence>
<protein>
    <submittedName>
        <fullName evidence="9">Sugar ABC transporter permease</fullName>
    </submittedName>
</protein>
<accession>A0A6B0Z285</accession>
<feature type="transmembrane region" description="Helical" evidence="7">
    <location>
        <begin position="262"/>
        <end position="284"/>
    </location>
</feature>
<dbReference type="InterPro" id="IPR051393">
    <property type="entry name" value="ABC_transporter_permease"/>
</dbReference>
<evidence type="ECO:0000256" key="7">
    <source>
        <dbReference type="RuleBase" id="RU363032"/>
    </source>
</evidence>
<dbReference type="PANTHER" id="PTHR30193:SF1">
    <property type="entry name" value="ABC TRANSPORTER PERMEASE PROTEIN YESP-RELATED"/>
    <property type="match status" value="1"/>
</dbReference>
<reference evidence="9" key="1">
    <citation type="submission" date="2019-09" db="EMBL/GenBank/DDBJ databases">
        <title>Characterisation of the sponge microbiome using genome-centric metagenomics.</title>
        <authorList>
            <person name="Engelberts J.P."/>
            <person name="Robbins S.J."/>
            <person name="De Goeij J.M."/>
            <person name="Aranda M."/>
            <person name="Bell S.C."/>
            <person name="Webster N.S."/>
        </authorList>
    </citation>
    <scope>NUCLEOTIDE SEQUENCE</scope>
    <source>
        <strain evidence="9">SB0664_bin_27</strain>
    </source>
</reference>
<feature type="transmembrane region" description="Helical" evidence="7">
    <location>
        <begin position="106"/>
        <end position="126"/>
    </location>
</feature>
<dbReference type="Gene3D" id="1.10.3720.10">
    <property type="entry name" value="MetI-like"/>
    <property type="match status" value="1"/>
</dbReference>
<feature type="domain" description="ABC transmembrane type-1" evidence="8">
    <location>
        <begin position="69"/>
        <end position="280"/>
    </location>
</feature>
<proteinExistence type="inferred from homology"/>
<dbReference type="Pfam" id="PF00528">
    <property type="entry name" value="BPD_transp_1"/>
    <property type="match status" value="1"/>
</dbReference>
<dbReference type="CDD" id="cd06261">
    <property type="entry name" value="TM_PBP2"/>
    <property type="match status" value="1"/>
</dbReference>
<dbReference type="PANTHER" id="PTHR30193">
    <property type="entry name" value="ABC TRANSPORTER PERMEASE PROTEIN"/>
    <property type="match status" value="1"/>
</dbReference>
<comment type="subcellular location">
    <subcellularLocation>
        <location evidence="1 7">Cell membrane</location>
        <topology evidence="1 7">Multi-pass membrane protein</topology>
    </subcellularLocation>
</comment>
<sequence length="294" mass="33405">MSAAQRRDLRDGLLFTSPFIFGVLALWVGPMLYSVFLILHKWNMLAPPKFIGAGHFERMLNDPLVGKSLVNTAYYTFIGVPLQLVVAFALAVMLNQQIRGLSVYRTVYYLPSITPAVAFAVVWVQILNPEFGVLNEVLHWFGLGPINWLFEPGWAKPALIIMSLWLTGFQMIIFLAGLQGVPKELQEAAEIDGANAWRRFINVTIPIISPIIFFNMIIGIIGSFQVFTTVFIMTDGGPQNATLFMVLYIYRNAFELFRMGYAASLAWILFLIIMTFTAIQFFFANRWVYYEGRL</sequence>
<dbReference type="AlphaFoldDB" id="A0A6B0Z285"/>
<keyword evidence="3" id="KW-1003">Cell membrane</keyword>
<dbReference type="GO" id="GO:0005886">
    <property type="term" value="C:plasma membrane"/>
    <property type="evidence" value="ECO:0007669"/>
    <property type="project" value="UniProtKB-SubCell"/>
</dbReference>
<organism evidence="9">
    <name type="scientific">Caldilineaceae bacterium SB0664_bin_27</name>
    <dbReference type="NCBI Taxonomy" id="2605260"/>
    <lineage>
        <taxon>Bacteria</taxon>
        <taxon>Bacillati</taxon>
        <taxon>Chloroflexota</taxon>
        <taxon>Caldilineae</taxon>
        <taxon>Caldilineales</taxon>
        <taxon>Caldilineaceae</taxon>
    </lineage>
</organism>
<evidence type="ECO:0000259" key="8">
    <source>
        <dbReference type="PROSITE" id="PS50928"/>
    </source>
</evidence>
<evidence type="ECO:0000256" key="5">
    <source>
        <dbReference type="ARBA" id="ARBA00022989"/>
    </source>
</evidence>
<evidence type="ECO:0000313" key="9">
    <source>
        <dbReference type="EMBL" id="MXY95768.1"/>
    </source>
</evidence>
<feature type="transmembrane region" description="Helical" evidence="7">
    <location>
        <begin position="199"/>
        <end position="224"/>
    </location>
</feature>
<keyword evidence="5 7" id="KW-1133">Transmembrane helix</keyword>
<evidence type="ECO:0000256" key="4">
    <source>
        <dbReference type="ARBA" id="ARBA00022692"/>
    </source>
</evidence>
<dbReference type="GO" id="GO:0055085">
    <property type="term" value="P:transmembrane transport"/>
    <property type="evidence" value="ECO:0007669"/>
    <property type="project" value="InterPro"/>
</dbReference>
<keyword evidence="6 7" id="KW-0472">Membrane</keyword>
<dbReference type="EMBL" id="VXRG01000171">
    <property type="protein sequence ID" value="MXY95768.1"/>
    <property type="molecule type" value="Genomic_DNA"/>
</dbReference>
<dbReference type="PROSITE" id="PS50928">
    <property type="entry name" value="ABC_TM1"/>
    <property type="match status" value="1"/>
</dbReference>